<feature type="transmembrane region" description="Helical" evidence="1">
    <location>
        <begin position="7"/>
        <end position="24"/>
    </location>
</feature>
<name>A0A1E7G4L3_LACLC</name>
<organism evidence="2">
    <name type="scientific">Lactococcus cremoris subsp. cremoris IBB477</name>
    <dbReference type="NCBI Taxonomy" id="1449093"/>
    <lineage>
        <taxon>Bacteria</taxon>
        <taxon>Bacillati</taxon>
        <taxon>Bacillota</taxon>
        <taxon>Bacilli</taxon>
        <taxon>Lactobacillales</taxon>
        <taxon>Streptococcaceae</taxon>
        <taxon>Lactococcus</taxon>
        <taxon>Lactococcus cremoris subsp. cremoris</taxon>
    </lineage>
</organism>
<reference evidence="2" key="1">
    <citation type="journal article" date="2016" name="Appl. Microbiol. Biotechnol.">
        <title>Adhesion of the genome-sequenced Lactococcus lactis subsp. cremoris IBB477 strain is mediated by specific molecular determinants.</title>
        <authorList>
            <person name="Radziwill-Bienkowska J.M."/>
            <person name="Le D.T."/>
            <person name="Szczesny P."/>
            <person name="Duviau M.P."/>
            <person name="Aleksandrzak-Piekarczyk T."/>
            <person name="Loubiere P."/>
            <person name="Mercier-Bonin M."/>
            <person name="Bardowski J.K."/>
            <person name="Kowalczyk M."/>
        </authorList>
    </citation>
    <scope>NUCLEOTIDE SEQUENCE [LARGE SCALE GENOMIC DNA]</scope>
    <source>
        <strain evidence="2">IBB477</strain>
    </source>
</reference>
<comment type="caution">
    <text evidence="2">The sequence shown here is derived from an EMBL/GenBank/DDBJ whole genome shotgun (WGS) entry which is preliminary data.</text>
</comment>
<keyword evidence="1" id="KW-0812">Transmembrane</keyword>
<dbReference type="RefSeq" id="WP_046124743.1">
    <property type="nucleotide sequence ID" value="NZ_CM007353.1"/>
</dbReference>
<accession>A0A1E7G4L3</accession>
<keyword evidence="1" id="KW-0472">Membrane</keyword>
<gene>
    <name evidence="2" type="ORF">AJ89_05570</name>
</gene>
<sequence>MKKKSILYFILILTSIYIWLDFFLKLPSIFGALEWVFIGACLVMAFIPQKSKENITKIDTILLVIFLLNLVINSIFTTIK</sequence>
<feature type="transmembrane region" description="Helical" evidence="1">
    <location>
        <begin position="30"/>
        <end position="48"/>
    </location>
</feature>
<proteinExistence type="predicted"/>
<protein>
    <submittedName>
        <fullName evidence="2">Uncharacterized protein</fullName>
    </submittedName>
</protein>
<keyword evidence="1" id="KW-1133">Transmembrane helix</keyword>
<evidence type="ECO:0000256" key="1">
    <source>
        <dbReference type="SAM" id="Phobius"/>
    </source>
</evidence>
<dbReference type="AlphaFoldDB" id="A0A1E7G4L3"/>
<dbReference type="Proteomes" id="UP000176236">
    <property type="component" value="Chromosome"/>
</dbReference>
<feature type="transmembrane region" description="Helical" evidence="1">
    <location>
        <begin position="60"/>
        <end position="79"/>
    </location>
</feature>
<dbReference type="EMBL" id="JMMZ01000014">
    <property type="protein sequence ID" value="OEU39909.1"/>
    <property type="molecule type" value="Genomic_DNA"/>
</dbReference>
<evidence type="ECO:0000313" key="2">
    <source>
        <dbReference type="EMBL" id="OEU39909.1"/>
    </source>
</evidence>